<dbReference type="EMBL" id="FM864216">
    <property type="protein sequence ID" value="CAT05329.1"/>
    <property type="molecule type" value="Genomic_DNA"/>
</dbReference>
<dbReference type="GO" id="GO:0003677">
    <property type="term" value="F:DNA binding"/>
    <property type="evidence" value="ECO:0007669"/>
    <property type="project" value="InterPro"/>
</dbReference>
<evidence type="ECO:0000313" key="4">
    <source>
        <dbReference type="Proteomes" id="UP000001491"/>
    </source>
</evidence>
<dbReference type="Pfam" id="PF01609">
    <property type="entry name" value="DDE_Tnp_1"/>
    <property type="match status" value="1"/>
</dbReference>
<dbReference type="AlphaFoldDB" id="C5J766"/>
<feature type="domain" description="Transposase IS4-like" evidence="2">
    <location>
        <begin position="194"/>
        <end position="482"/>
    </location>
</feature>
<dbReference type="KEGG" id="mco:MCJ_006340"/>
<name>C5J766_MESCH</name>
<evidence type="ECO:0000259" key="2">
    <source>
        <dbReference type="Pfam" id="PF01609"/>
    </source>
</evidence>
<gene>
    <name evidence="3" type="primary">tnp IS1634am</name>
    <name evidence="3" type="ordered locus">MCJ_006340</name>
</gene>
<proteinExistence type="predicted"/>
<dbReference type="Proteomes" id="UP000001491">
    <property type="component" value="Chromosome"/>
</dbReference>
<dbReference type="PANTHER" id="PTHR34614">
    <property type="match status" value="1"/>
</dbReference>
<dbReference type="InterPro" id="IPR012337">
    <property type="entry name" value="RNaseH-like_sf"/>
</dbReference>
<keyword evidence="1" id="KW-0472">Membrane</keyword>
<dbReference type="InterPro" id="IPR047654">
    <property type="entry name" value="IS1634_transpos"/>
</dbReference>
<accession>C5J766</accession>
<evidence type="ECO:0000256" key="1">
    <source>
        <dbReference type="SAM" id="Phobius"/>
    </source>
</evidence>
<sequence length="557" mass="65403">MKKSKKDAKRQWRTSISRIVKGEYLSIGIPKPDNKGFKIRFGYGYISELQKFHPDPVTTIKAIISNLPLSLTKEEAKIKLDSIYKGKKPIKQEAIEKFKGYEIIEKLFTHFDIFKDCRVTKSTTLKDVVSQLIYQRIKRPLSVYSTYKSMKKENLETFSKNSFYRSLDYISENKNTILRNINLKIKDKINRNINVLWFDSTTSYFETFKRDGYKKPGFSKDGKFKEDQIVIGMATDENGIPLHYKVYPGNTADSKTFIPFMLEIAKIYNVNNVTIVADKGMSVNSNIRFLESMNWGYIISYRMKASNNSFKEYVLDENEYIINGSLKYKTREIASFFNKKRPNGHVRNQIVTFSTKRALKDKNDREILIENFTKKMNKNGLVSYENLAGSKKYKFFKPVNKGAFYELDEEKIIEDSKFDGFYVYETNRRDLSVPEIIEIYSKQWQIESNFKTFKGTLLLRPVYLSTWNHIIGYICLCFISLVFLNYLIYILNNTLGLAGKSKITEHKLINVIRDVKELEIYIDKQKVQSIKIYNDELSESWEIYKLLLDIFIKENIE</sequence>
<keyword evidence="1" id="KW-0812">Transmembrane</keyword>
<protein>
    <submittedName>
        <fullName evidence="3">Transposase IS1634AM</fullName>
    </submittedName>
</protein>
<dbReference type="eggNOG" id="COG5421">
    <property type="taxonomic scope" value="Bacteria"/>
</dbReference>
<dbReference type="SUPFAM" id="SSF53098">
    <property type="entry name" value="Ribonuclease H-like"/>
    <property type="match status" value="1"/>
</dbReference>
<reference evidence="4" key="1">
    <citation type="journal article" date="2009" name="BMC Bioinformatics">
        <title>The Mycoplasma conjunctivae genome sequencing, annotation and analysis.</title>
        <authorList>
            <person name="Calderon-Copete S.P."/>
            <person name="Wigger G."/>
            <person name="Wunderlin C."/>
            <person name="Schmidheini T."/>
            <person name="Frey J."/>
            <person name="Quail M.A."/>
            <person name="Falquet L."/>
        </authorList>
    </citation>
    <scope>NUCLEOTIDE SEQUENCE [LARGE SCALE GENOMIC DNA]</scope>
    <source>
        <strain evidence="4">ATCC 25834 / NCTC 10147 / HRC/581</strain>
    </source>
</reference>
<evidence type="ECO:0000313" key="3">
    <source>
        <dbReference type="EMBL" id="CAT05329.1"/>
    </source>
</evidence>
<dbReference type="GO" id="GO:0006313">
    <property type="term" value="P:DNA transposition"/>
    <property type="evidence" value="ECO:0007669"/>
    <property type="project" value="InterPro"/>
</dbReference>
<dbReference type="NCBIfam" id="NF033559">
    <property type="entry name" value="transpos_IS1634"/>
    <property type="match status" value="1"/>
</dbReference>
<dbReference type="GO" id="GO:0004803">
    <property type="term" value="F:transposase activity"/>
    <property type="evidence" value="ECO:0007669"/>
    <property type="project" value="InterPro"/>
</dbReference>
<feature type="transmembrane region" description="Helical" evidence="1">
    <location>
        <begin position="470"/>
        <end position="491"/>
    </location>
</feature>
<organism evidence="3 4">
    <name type="scientific">Mesomycoplasma conjunctivae (strain ATCC 25834 / NCTC 10147 / HRC/581)</name>
    <name type="common">Mycoplasma conjunctivae</name>
    <dbReference type="NCBI Taxonomy" id="572263"/>
    <lineage>
        <taxon>Bacteria</taxon>
        <taxon>Bacillati</taxon>
        <taxon>Mycoplasmatota</taxon>
        <taxon>Mycoplasmoidales</taxon>
        <taxon>Metamycoplasmataceae</taxon>
        <taxon>Mesomycoplasma</taxon>
    </lineage>
</organism>
<keyword evidence="1" id="KW-1133">Transmembrane helix</keyword>
<dbReference type="InterPro" id="IPR002559">
    <property type="entry name" value="Transposase_11"/>
</dbReference>
<dbReference type="PANTHER" id="PTHR34614:SF2">
    <property type="entry name" value="TRANSPOSASE IS4-LIKE DOMAIN-CONTAINING PROTEIN"/>
    <property type="match status" value="1"/>
</dbReference>
<dbReference type="HOGENOM" id="CLU_022426_6_0_14"/>
<keyword evidence="4" id="KW-1185">Reference proteome</keyword>